<name>A0A1J5S7E5_9ZZZZ</name>
<evidence type="ECO:0000259" key="19">
    <source>
        <dbReference type="PROSITE" id="PS51007"/>
    </source>
</evidence>
<evidence type="ECO:0000259" key="17">
    <source>
        <dbReference type="PROSITE" id="PS50857"/>
    </source>
</evidence>
<keyword evidence="14 16" id="KW-0472">Membrane</keyword>
<keyword evidence="5" id="KW-0349">Heme</keyword>
<dbReference type="GO" id="GO:0042773">
    <property type="term" value="P:ATP synthesis coupled electron transport"/>
    <property type="evidence" value="ECO:0007669"/>
    <property type="project" value="TreeGrafter"/>
</dbReference>
<reference evidence="20" key="1">
    <citation type="submission" date="2016-10" db="EMBL/GenBank/DDBJ databases">
        <title>Sequence of Gallionella enrichment culture.</title>
        <authorList>
            <person name="Poehlein A."/>
            <person name="Muehling M."/>
            <person name="Daniel R."/>
        </authorList>
    </citation>
    <scope>NUCLEOTIDE SEQUENCE</scope>
</reference>
<evidence type="ECO:0000256" key="12">
    <source>
        <dbReference type="ARBA" id="ARBA00023004"/>
    </source>
</evidence>
<feature type="domain" description="Cytochrome c" evidence="19">
    <location>
        <begin position="324"/>
        <end position="422"/>
    </location>
</feature>
<proteinExistence type="inferred from homology"/>
<keyword evidence="13" id="KW-0186">Copper</keyword>
<feature type="transmembrane region" description="Helical" evidence="16">
    <location>
        <begin position="104"/>
        <end position="124"/>
    </location>
</feature>
<dbReference type="SUPFAM" id="SSF49503">
    <property type="entry name" value="Cupredoxins"/>
    <property type="match status" value="1"/>
</dbReference>
<dbReference type="InterPro" id="IPR034236">
    <property type="entry name" value="CuRO_CcO_Caa3_II"/>
</dbReference>
<feature type="transmembrane region" description="Helical" evidence="16">
    <location>
        <begin position="21"/>
        <end position="39"/>
    </location>
</feature>
<dbReference type="InterPro" id="IPR008972">
    <property type="entry name" value="Cupredoxin"/>
</dbReference>
<dbReference type="InterPro" id="IPR001505">
    <property type="entry name" value="Copper_CuA"/>
</dbReference>
<evidence type="ECO:0000313" key="20">
    <source>
        <dbReference type="EMBL" id="OIR04026.1"/>
    </source>
</evidence>
<dbReference type="SUPFAM" id="SSF81464">
    <property type="entry name" value="Cytochrome c oxidase subunit II-like, transmembrane region"/>
    <property type="match status" value="1"/>
</dbReference>
<keyword evidence="12" id="KW-0408">Iron</keyword>
<evidence type="ECO:0000256" key="16">
    <source>
        <dbReference type="SAM" id="Phobius"/>
    </source>
</evidence>
<dbReference type="InterPro" id="IPR036909">
    <property type="entry name" value="Cyt_c-like_dom_sf"/>
</dbReference>
<dbReference type="AlphaFoldDB" id="A0A1J5S7E5"/>
<dbReference type="PROSITE" id="PS50857">
    <property type="entry name" value="COX2_CUA"/>
    <property type="match status" value="1"/>
</dbReference>
<dbReference type="CDD" id="cd04213">
    <property type="entry name" value="CuRO_CcO_Caa3_II"/>
    <property type="match status" value="1"/>
</dbReference>
<evidence type="ECO:0000256" key="10">
    <source>
        <dbReference type="ARBA" id="ARBA00022982"/>
    </source>
</evidence>
<keyword evidence="7 16" id="KW-0812">Transmembrane</keyword>
<evidence type="ECO:0000256" key="8">
    <source>
        <dbReference type="ARBA" id="ARBA00022723"/>
    </source>
</evidence>
<dbReference type="InterPro" id="IPR045187">
    <property type="entry name" value="CcO_II"/>
</dbReference>
<dbReference type="InterPro" id="IPR011759">
    <property type="entry name" value="Cyt_c_oxidase_su2_TM_dom"/>
</dbReference>
<sequence length="422" mass="46700">MFHPKDSSPRDLIRRSRRLGSALFTALVCLALSGCSSWLDGPQSTLAVDGPVARAQLNLFYTTCYVILVIFVLVGGTLAYAMLRFRARSKADEHAEPPPQSHGNPIIELSLVVASLGALVFIAVPTIKDIWFDYDVPKAERAEALQIVATGHQWWWQFQYPQVEVKLPYGGQAPLATANELVIPVGKPVHIELRTADVIHSFWVPKLAGKVDMIPNRANHMWLQADKAGYYYGQCAQYCGLSHAVMRFRVIALPEAEYKAWLANQVKPAHTVTGPEPAHVEQTVFKHYKQNQFGFSDKWMATSPTSTLNLWRAKQLPNPNEDPALIAKGRKLFQAKTCFACHTIRGHEGIGVTGPDLTHVGARSTIAGGLLENTPSEMARWISHPNLVKPGNIMYESGYIPNHITFQSGDVAALVAYLQSLK</sequence>
<feature type="domain" description="Cytochrome oxidase subunit II copper A binding" evidence="17">
    <location>
        <begin position="142"/>
        <end position="264"/>
    </location>
</feature>
<protein>
    <recommendedName>
        <fullName evidence="3">cytochrome-c oxidase</fullName>
        <ecNumber evidence="3">7.1.1.9</ecNumber>
    </recommendedName>
    <alternativeName>
        <fullName evidence="15">Cytochrome c oxidase polypeptide II</fullName>
    </alternativeName>
</protein>
<comment type="caution">
    <text evidence="20">The sequence shown here is derived from an EMBL/GenBank/DDBJ whole genome shotgun (WGS) entry which is preliminary data.</text>
</comment>
<dbReference type="Gene3D" id="2.60.40.420">
    <property type="entry name" value="Cupredoxins - blue copper proteins"/>
    <property type="match status" value="1"/>
</dbReference>
<dbReference type="Gene3D" id="1.10.760.10">
    <property type="entry name" value="Cytochrome c-like domain"/>
    <property type="match status" value="1"/>
</dbReference>
<dbReference type="InterPro" id="IPR036257">
    <property type="entry name" value="Cyt_c_oxidase_su2_TM_sf"/>
</dbReference>
<dbReference type="PROSITE" id="PS50999">
    <property type="entry name" value="COX2_TM"/>
    <property type="match status" value="1"/>
</dbReference>
<keyword evidence="6" id="KW-0679">Respiratory chain</keyword>
<dbReference type="SUPFAM" id="SSF46626">
    <property type="entry name" value="Cytochrome c"/>
    <property type="match status" value="1"/>
</dbReference>
<dbReference type="PROSITE" id="PS51007">
    <property type="entry name" value="CYTC"/>
    <property type="match status" value="1"/>
</dbReference>
<keyword evidence="4" id="KW-0813">Transport</keyword>
<dbReference type="InterPro" id="IPR002429">
    <property type="entry name" value="CcO_II-like_C"/>
</dbReference>
<feature type="transmembrane region" description="Helical" evidence="16">
    <location>
        <begin position="59"/>
        <end position="83"/>
    </location>
</feature>
<dbReference type="Pfam" id="PF00116">
    <property type="entry name" value="COX2"/>
    <property type="match status" value="1"/>
</dbReference>
<evidence type="ECO:0000259" key="18">
    <source>
        <dbReference type="PROSITE" id="PS50999"/>
    </source>
</evidence>
<dbReference type="PRINTS" id="PR01166">
    <property type="entry name" value="CYCOXIDASEII"/>
</dbReference>
<dbReference type="InterPro" id="IPR014222">
    <property type="entry name" value="Cyt_c_oxidase_su2"/>
</dbReference>
<dbReference type="GO" id="GO:0020037">
    <property type="term" value="F:heme binding"/>
    <property type="evidence" value="ECO:0007669"/>
    <property type="project" value="InterPro"/>
</dbReference>
<accession>A0A1J5S7E5</accession>
<keyword evidence="20" id="KW-0560">Oxidoreductase</keyword>
<dbReference type="NCBIfam" id="TIGR02866">
    <property type="entry name" value="CoxB"/>
    <property type="match status" value="1"/>
</dbReference>
<keyword evidence="8" id="KW-0479">Metal-binding</keyword>
<evidence type="ECO:0000256" key="14">
    <source>
        <dbReference type="ARBA" id="ARBA00023136"/>
    </source>
</evidence>
<evidence type="ECO:0000256" key="9">
    <source>
        <dbReference type="ARBA" id="ARBA00022967"/>
    </source>
</evidence>
<organism evidence="20">
    <name type="scientific">mine drainage metagenome</name>
    <dbReference type="NCBI Taxonomy" id="410659"/>
    <lineage>
        <taxon>unclassified sequences</taxon>
        <taxon>metagenomes</taxon>
        <taxon>ecological metagenomes</taxon>
    </lineage>
</organism>
<dbReference type="PROSITE" id="PS00078">
    <property type="entry name" value="COX2"/>
    <property type="match status" value="1"/>
</dbReference>
<keyword evidence="11 16" id="KW-1133">Transmembrane helix</keyword>
<dbReference type="GO" id="GO:0016491">
    <property type="term" value="F:oxidoreductase activity"/>
    <property type="evidence" value="ECO:0007669"/>
    <property type="project" value="UniProtKB-KW"/>
</dbReference>
<evidence type="ECO:0000256" key="5">
    <source>
        <dbReference type="ARBA" id="ARBA00022617"/>
    </source>
</evidence>
<evidence type="ECO:0000256" key="13">
    <source>
        <dbReference type="ARBA" id="ARBA00023008"/>
    </source>
</evidence>
<dbReference type="EMBL" id="MLJW01000061">
    <property type="protein sequence ID" value="OIR04026.1"/>
    <property type="molecule type" value="Genomic_DNA"/>
</dbReference>
<evidence type="ECO:0000256" key="11">
    <source>
        <dbReference type="ARBA" id="ARBA00022989"/>
    </source>
</evidence>
<evidence type="ECO:0000256" key="1">
    <source>
        <dbReference type="ARBA" id="ARBA00004141"/>
    </source>
</evidence>
<dbReference type="EC" id="7.1.1.9" evidence="3"/>
<dbReference type="Pfam" id="PF00034">
    <property type="entry name" value="Cytochrom_C"/>
    <property type="match status" value="1"/>
</dbReference>
<dbReference type="GO" id="GO:0004129">
    <property type="term" value="F:cytochrome-c oxidase activity"/>
    <property type="evidence" value="ECO:0007669"/>
    <property type="project" value="UniProtKB-EC"/>
</dbReference>
<evidence type="ECO:0000256" key="4">
    <source>
        <dbReference type="ARBA" id="ARBA00022448"/>
    </source>
</evidence>
<comment type="similarity">
    <text evidence="2">Belongs to the cytochrome c oxidase subunit 2 family.</text>
</comment>
<keyword evidence="9" id="KW-1278">Translocase</keyword>
<dbReference type="GO" id="GO:0016020">
    <property type="term" value="C:membrane"/>
    <property type="evidence" value="ECO:0007669"/>
    <property type="project" value="UniProtKB-SubCell"/>
</dbReference>
<keyword evidence="10" id="KW-0249">Electron transport</keyword>
<dbReference type="PANTHER" id="PTHR22888">
    <property type="entry name" value="CYTOCHROME C OXIDASE, SUBUNIT II"/>
    <property type="match status" value="1"/>
</dbReference>
<dbReference type="PROSITE" id="PS51257">
    <property type="entry name" value="PROKAR_LIPOPROTEIN"/>
    <property type="match status" value="1"/>
</dbReference>
<evidence type="ECO:0000256" key="15">
    <source>
        <dbReference type="ARBA" id="ARBA00031389"/>
    </source>
</evidence>
<gene>
    <name evidence="20" type="primary">ctaC_3</name>
    <name evidence="20" type="ORF">GALL_139630</name>
</gene>
<evidence type="ECO:0000256" key="7">
    <source>
        <dbReference type="ARBA" id="ARBA00022692"/>
    </source>
</evidence>
<evidence type="ECO:0000256" key="6">
    <source>
        <dbReference type="ARBA" id="ARBA00022660"/>
    </source>
</evidence>
<dbReference type="GO" id="GO:0005507">
    <property type="term" value="F:copper ion binding"/>
    <property type="evidence" value="ECO:0007669"/>
    <property type="project" value="InterPro"/>
</dbReference>
<evidence type="ECO:0000256" key="3">
    <source>
        <dbReference type="ARBA" id="ARBA00012949"/>
    </source>
</evidence>
<feature type="domain" description="Cytochrome oxidase subunit II transmembrane region profile" evidence="18">
    <location>
        <begin position="31"/>
        <end position="137"/>
    </location>
</feature>
<dbReference type="PANTHER" id="PTHR22888:SF9">
    <property type="entry name" value="CYTOCHROME C OXIDASE SUBUNIT 2"/>
    <property type="match status" value="1"/>
</dbReference>
<evidence type="ECO:0000256" key="2">
    <source>
        <dbReference type="ARBA" id="ARBA00007866"/>
    </source>
</evidence>
<dbReference type="InterPro" id="IPR009056">
    <property type="entry name" value="Cyt_c-like_dom"/>
</dbReference>
<dbReference type="Gene3D" id="1.10.287.90">
    <property type="match status" value="1"/>
</dbReference>
<comment type="subcellular location">
    <subcellularLocation>
        <location evidence="1">Membrane</location>
        <topology evidence="1">Multi-pass membrane protein</topology>
    </subcellularLocation>
</comment>